<keyword evidence="3" id="KW-1185">Reference proteome</keyword>
<evidence type="ECO:0000313" key="2">
    <source>
        <dbReference type="EMBL" id="GAA4124644.1"/>
    </source>
</evidence>
<protein>
    <submittedName>
        <fullName evidence="2">Uncharacterized protein</fullName>
    </submittedName>
</protein>
<dbReference type="EMBL" id="BAAAZH010000025">
    <property type="protein sequence ID" value="GAA4124644.1"/>
    <property type="molecule type" value="Genomic_DNA"/>
</dbReference>
<evidence type="ECO:0000313" key="3">
    <source>
        <dbReference type="Proteomes" id="UP001501495"/>
    </source>
</evidence>
<dbReference type="Proteomes" id="UP001501495">
    <property type="component" value="Unassembled WGS sequence"/>
</dbReference>
<sequence>MDGGGHAFVAGGLACGEICGRHRDTPFWVTGDRCGVAKGRETTPHRLGAPPRTVGSANARCSACGSAQPDRGDGVAVRPRAGARNTRAGRVRRGRARTGARRSPAVDGVLRSSRASSSTGR</sequence>
<feature type="region of interest" description="Disordered" evidence="1">
    <location>
        <begin position="40"/>
        <end position="121"/>
    </location>
</feature>
<feature type="compositionally biased region" description="Basic residues" evidence="1">
    <location>
        <begin position="87"/>
        <end position="100"/>
    </location>
</feature>
<gene>
    <name evidence="2" type="ORF">GCM10022215_32480</name>
</gene>
<organism evidence="2 3">
    <name type="scientific">Nocardioides fonticola</name>
    <dbReference type="NCBI Taxonomy" id="450363"/>
    <lineage>
        <taxon>Bacteria</taxon>
        <taxon>Bacillati</taxon>
        <taxon>Actinomycetota</taxon>
        <taxon>Actinomycetes</taxon>
        <taxon>Propionibacteriales</taxon>
        <taxon>Nocardioidaceae</taxon>
        <taxon>Nocardioides</taxon>
    </lineage>
</organism>
<name>A0ABP7XS98_9ACTN</name>
<comment type="caution">
    <text evidence="2">The sequence shown here is derived from an EMBL/GenBank/DDBJ whole genome shotgun (WGS) entry which is preliminary data.</text>
</comment>
<evidence type="ECO:0000256" key="1">
    <source>
        <dbReference type="SAM" id="MobiDB-lite"/>
    </source>
</evidence>
<accession>A0ABP7XS98</accession>
<reference evidence="3" key="1">
    <citation type="journal article" date="2019" name="Int. J. Syst. Evol. Microbiol.">
        <title>The Global Catalogue of Microorganisms (GCM) 10K type strain sequencing project: providing services to taxonomists for standard genome sequencing and annotation.</title>
        <authorList>
            <consortium name="The Broad Institute Genomics Platform"/>
            <consortium name="The Broad Institute Genome Sequencing Center for Infectious Disease"/>
            <person name="Wu L."/>
            <person name="Ma J."/>
        </authorList>
    </citation>
    <scope>NUCLEOTIDE SEQUENCE [LARGE SCALE GENOMIC DNA]</scope>
    <source>
        <strain evidence="3">JCM 16703</strain>
    </source>
</reference>
<proteinExistence type="predicted"/>